<dbReference type="EMBL" id="CM001217">
    <property type="protein sequence ID" value="KEH42673.1"/>
    <property type="molecule type" value="Genomic_DNA"/>
</dbReference>
<accession>A0A072VMK8</accession>
<name>A0A072VMK8_MEDTR</name>
<reference evidence="1 3" key="1">
    <citation type="journal article" date="2011" name="Nature">
        <title>The Medicago genome provides insight into the evolution of rhizobial symbioses.</title>
        <authorList>
            <person name="Young N.D."/>
            <person name="Debelle F."/>
            <person name="Oldroyd G.E."/>
            <person name="Geurts R."/>
            <person name="Cannon S.B."/>
            <person name="Udvardi M.K."/>
            <person name="Benedito V.A."/>
            <person name="Mayer K.F."/>
            <person name="Gouzy J."/>
            <person name="Schoof H."/>
            <person name="Van de Peer Y."/>
            <person name="Proost S."/>
            <person name="Cook D.R."/>
            <person name="Meyers B.C."/>
            <person name="Spannagl M."/>
            <person name="Cheung F."/>
            <person name="De Mita S."/>
            <person name="Krishnakumar V."/>
            <person name="Gundlach H."/>
            <person name="Zhou S."/>
            <person name="Mudge J."/>
            <person name="Bharti A.K."/>
            <person name="Murray J.D."/>
            <person name="Naoumkina M.A."/>
            <person name="Rosen B."/>
            <person name="Silverstein K.A."/>
            <person name="Tang H."/>
            <person name="Rombauts S."/>
            <person name="Zhao P.X."/>
            <person name="Zhou P."/>
            <person name="Barbe V."/>
            <person name="Bardou P."/>
            <person name="Bechner M."/>
            <person name="Bellec A."/>
            <person name="Berger A."/>
            <person name="Berges H."/>
            <person name="Bidwell S."/>
            <person name="Bisseling T."/>
            <person name="Choisne N."/>
            <person name="Couloux A."/>
            <person name="Denny R."/>
            <person name="Deshpande S."/>
            <person name="Dai X."/>
            <person name="Doyle J.J."/>
            <person name="Dudez A.M."/>
            <person name="Farmer A.D."/>
            <person name="Fouteau S."/>
            <person name="Franken C."/>
            <person name="Gibelin C."/>
            <person name="Gish J."/>
            <person name="Goldstein S."/>
            <person name="Gonzalez A.J."/>
            <person name="Green P.J."/>
            <person name="Hallab A."/>
            <person name="Hartog M."/>
            <person name="Hua A."/>
            <person name="Humphray S.J."/>
            <person name="Jeong D.H."/>
            <person name="Jing Y."/>
            <person name="Jocker A."/>
            <person name="Kenton S.M."/>
            <person name="Kim D.J."/>
            <person name="Klee K."/>
            <person name="Lai H."/>
            <person name="Lang C."/>
            <person name="Lin S."/>
            <person name="Macmil S.L."/>
            <person name="Magdelenat G."/>
            <person name="Matthews L."/>
            <person name="McCorrison J."/>
            <person name="Monaghan E.L."/>
            <person name="Mun J.H."/>
            <person name="Najar F.Z."/>
            <person name="Nicholson C."/>
            <person name="Noirot C."/>
            <person name="O'Bleness M."/>
            <person name="Paule C.R."/>
            <person name="Poulain J."/>
            <person name="Prion F."/>
            <person name="Qin B."/>
            <person name="Qu C."/>
            <person name="Retzel E.F."/>
            <person name="Riddle C."/>
            <person name="Sallet E."/>
            <person name="Samain S."/>
            <person name="Samson N."/>
            <person name="Sanders I."/>
            <person name="Saurat O."/>
            <person name="Scarpelli C."/>
            <person name="Schiex T."/>
            <person name="Segurens B."/>
            <person name="Severin A.J."/>
            <person name="Sherrier D.J."/>
            <person name="Shi R."/>
            <person name="Sims S."/>
            <person name="Singer S.R."/>
            <person name="Sinharoy S."/>
            <person name="Sterck L."/>
            <person name="Viollet A."/>
            <person name="Wang B.B."/>
            <person name="Wang K."/>
            <person name="Wang M."/>
            <person name="Wang X."/>
            <person name="Warfsmann J."/>
            <person name="Weissenbach J."/>
            <person name="White D.D."/>
            <person name="White J.D."/>
            <person name="Wiley G.B."/>
            <person name="Wincker P."/>
            <person name="Xing Y."/>
            <person name="Yang L."/>
            <person name="Yao Z."/>
            <person name="Ying F."/>
            <person name="Zhai J."/>
            <person name="Zhou L."/>
            <person name="Zuber A."/>
            <person name="Denarie J."/>
            <person name="Dixon R.A."/>
            <person name="May G.D."/>
            <person name="Schwartz D.C."/>
            <person name="Rogers J."/>
            <person name="Quetier F."/>
            <person name="Town C.D."/>
            <person name="Roe B.A."/>
        </authorList>
    </citation>
    <scope>NUCLEOTIDE SEQUENCE [LARGE SCALE GENOMIC DNA]</scope>
    <source>
        <strain evidence="1">A17</strain>
        <strain evidence="2 3">cv. Jemalong A17</strain>
    </source>
</reference>
<organism evidence="1 3">
    <name type="scientific">Medicago truncatula</name>
    <name type="common">Barrel medic</name>
    <name type="synonym">Medicago tribuloides</name>
    <dbReference type="NCBI Taxonomy" id="3880"/>
    <lineage>
        <taxon>Eukaryota</taxon>
        <taxon>Viridiplantae</taxon>
        <taxon>Streptophyta</taxon>
        <taxon>Embryophyta</taxon>
        <taxon>Tracheophyta</taxon>
        <taxon>Spermatophyta</taxon>
        <taxon>Magnoliopsida</taxon>
        <taxon>eudicotyledons</taxon>
        <taxon>Gunneridae</taxon>
        <taxon>Pentapetalae</taxon>
        <taxon>rosids</taxon>
        <taxon>fabids</taxon>
        <taxon>Fabales</taxon>
        <taxon>Fabaceae</taxon>
        <taxon>Papilionoideae</taxon>
        <taxon>50 kb inversion clade</taxon>
        <taxon>NPAAA clade</taxon>
        <taxon>Hologalegina</taxon>
        <taxon>IRL clade</taxon>
        <taxon>Trifolieae</taxon>
        <taxon>Medicago</taxon>
    </lineage>
</organism>
<proteinExistence type="predicted"/>
<evidence type="ECO:0000313" key="2">
    <source>
        <dbReference type="EnsemblPlants" id="KEH42673"/>
    </source>
</evidence>
<keyword evidence="3" id="KW-1185">Reference proteome</keyword>
<gene>
    <name evidence="1" type="ordered locus">MTR_1g073570</name>
</gene>
<reference evidence="2" key="3">
    <citation type="submission" date="2015-04" db="UniProtKB">
        <authorList>
            <consortium name="EnsemblPlants"/>
        </authorList>
    </citation>
    <scope>IDENTIFICATION</scope>
    <source>
        <strain evidence="2">cv. Jemalong A17</strain>
    </source>
</reference>
<sequence>MTLLRLNVGTTIKVPISSLSNCSAKPFATLALGTTAQIFSERSFANAGFPIRSFVNRKIFCSLNEDNLSVGTTPSQPSGFSCNTPFSQHKNFIN</sequence>
<protein>
    <submittedName>
        <fullName evidence="1 2">Uncharacterized protein</fullName>
    </submittedName>
</protein>
<evidence type="ECO:0000313" key="1">
    <source>
        <dbReference type="EMBL" id="KEH42673.1"/>
    </source>
</evidence>
<evidence type="ECO:0000313" key="3">
    <source>
        <dbReference type="Proteomes" id="UP000002051"/>
    </source>
</evidence>
<dbReference type="EnsemblPlants" id="KEH42673">
    <property type="protein sequence ID" value="KEH42673"/>
    <property type="gene ID" value="MTR_1g073570"/>
</dbReference>
<dbReference type="AlphaFoldDB" id="A0A072VMK8"/>
<dbReference type="Proteomes" id="UP000002051">
    <property type="component" value="Unassembled WGS sequence"/>
</dbReference>
<dbReference type="HOGENOM" id="CLU_2389478_0_0_1"/>
<reference evidence="1 3" key="2">
    <citation type="journal article" date="2014" name="BMC Genomics">
        <title>An improved genome release (version Mt4.0) for the model legume Medicago truncatula.</title>
        <authorList>
            <person name="Tang H."/>
            <person name="Krishnakumar V."/>
            <person name="Bidwell S."/>
            <person name="Rosen B."/>
            <person name="Chan A."/>
            <person name="Zhou S."/>
            <person name="Gentzbittel L."/>
            <person name="Childs K.L."/>
            <person name="Yandell M."/>
            <person name="Gundlach H."/>
            <person name="Mayer K.F."/>
            <person name="Schwartz D.C."/>
            <person name="Town C.D."/>
        </authorList>
    </citation>
    <scope>GENOME REANNOTATION</scope>
    <source>
        <strain evidence="1">A17</strain>
        <strain evidence="2 3">cv. Jemalong A17</strain>
    </source>
</reference>